<sequence>MTYLIDAWLDRPEPYVRILDRATGAVCAQLEGEALAELCAQGDLTIQELSTTEPCALKEQVRNLFLFCYARALKS</sequence>
<gene>
    <name evidence="1" type="ORF">CL52_04050</name>
    <name evidence="2" type="ORF">SAMN05660875_107151</name>
</gene>
<reference evidence="1 3" key="3">
    <citation type="journal article" name="Genome Announc.">
        <title>Complete Genome Sequence of Pseudomonas balearica DSM 6083T.</title>
        <authorList>
            <person name="Bennasar-Figueras A."/>
            <person name="Salva-Serra F."/>
            <person name="Jaen-Luchoro D."/>
            <person name="Segui C."/>
            <person name="Aliaga F."/>
            <person name="Busquets A."/>
            <person name="Gomila M."/>
            <person name="Moore E.R."/>
            <person name="Lalucat J."/>
        </authorList>
    </citation>
    <scope>NUCLEOTIDE SEQUENCE [LARGE SCALE GENOMIC DNA]</scope>
    <source>
        <strain evidence="3">DSM 6083</strain>
        <strain evidence="1">DSM6083</strain>
    </source>
</reference>
<proteinExistence type="predicted"/>
<dbReference type="Proteomes" id="UP000182276">
    <property type="component" value="Unassembled WGS sequence"/>
</dbReference>
<name>A0A8D3XZ65_9GAMM</name>
<dbReference type="RefSeq" id="WP_043218659.1">
    <property type="nucleotide sequence ID" value="NZ_CP007511.1"/>
</dbReference>
<evidence type="ECO:0000313" key="2">
    <source>
        <dbReference type="EMBL" id="SDM68391.1"/>
    </source>
</evidence>
<evidence type="ECO:0000313" key="3">
    <source>
        <dbReference type="Proteomes" id="UP000031271"/>
    </source>
</evidence>
<reference evidence="2 4" key="2">
    <citation type="submission" date="2016-10" db="EMBL/GenBank/DDBJ databases">
        <authorList>
            <person name="Varghese N."/>
            <person name="Submissions S."/>
        </authorList>
    </citation>
    <scope>NUCLEOTIDE SEQUENCE [LARGE SCALE GENOMIC DNA]</scope>
    <source>
        <strain evidence="2 4">DSM 6083</strain>
    </source>
</reference>
<dbReference type="Proteomes" id="UP000031271">
    <property type="component" value="Chromosome"/>
</dbReference>
<dbReference type="EMBL" id="FNHO01000007">
    <property type="protein sequence ID" value="SDM68391.1"/>
    <property type="molecule type" value="Genomic_DNA"/>
</dbReference>
<organism evidence="1 3">
    <name type="scientific">Stutzerimonas balearica DSM 6083</name>
    <dbReference type="NCBI Taxonomy" id="1123016"/>
    <lineage>
        <taxon>Bacteria</taxon>
        <taxon>Pseudomonadati</taxon>
        <taxon>Pseudomonadota</taxon>
        <taxon>Gammaproteobacteria</taxon>
        <taxon>Pseudomonadales</taxon>
        <taxon>Pseudomonadaceae</taxon>
        <taxon>Stutzerimonas</taxon>
    </lineage>
</organism>
<protein>
    <submittedName>
        <fullName evidence="1">Uncharacterized protein</fullName>
    </submittedName>
</protein>
<dbReference type="AlphaFoldDB" id="A0A8D3XZ65"/>
<evidence type="ECO:0000313" key="1">
    <source>
        <dbReference type="EMBL" id="AJE14246.1"/>
    </source>
</evidence>
<dbReference type="EMBL" id="CP007511">
    <property type="protein sequence ID" value="AJE14246.1"/>
    <property type="molecule type" value="Genomic_DNA"/>
</dbReference>
<dbReference type="GeneID" id="77259088"/>
<accession>A0A8D3XZ65</accession>
<dbReference type="KEGG" id="pbm:CL52_04050"/>
<reference evidence="3" key="1">
    <citation type="submission" date="2014-03" db="EMBL/GenBank/DDBJ databases">
        <title>Complete genome of Pseudomonas balearica DSM 6083T, a sewage water isolate from an enrichment with 2-methylnaphthalene.</title>
        <authorList>
            <person name="Salva-Serra F."/>
            <person name="Jaen-Luchoro D."/>
            <person name="Busquets A."/>
            <person name="Pena A."/>
            <person name="Gomila M."/>
            <person name="Bosch R."/>
            <person name="Nogales B."/>
            <person name="Garcia-Valdes E."/>
            <person name="Lalucat J."/>
            <person name="Bennasar A."/>
        </authorList>
    </citation>
    <scope>NUCLEOTIDE SEQUENCE [LARGE SCALE GENOMIC DNA]</scope>
    <source>
        <strain evidence="3">DSM 6083</strain>
    </source>
</reference>
<keyword evidence="4" id="KW-1185">Reference proteome</keyword>
<evidence type="ECO:0000313" key="4">
    <source>
        <dbReference type="Proteomes" id="UP000182276"/>
    </source>
</evidence>